<name>A0AAV7Z1V9_9EUKA</name>
<evidence type="ECO:0000256" key="2">
    <source>
        <dbReference type="SAM" id="Phobius"/>
    </source>
</evidence>
<dbReference type="SUPFAM" id="SSF53448">
    <property type="entry name" value="Nucleotide-diphospho-sugar transferases"/>
    <property type="match status" value="1"/>
</dbReference>
<dbReference type="InterPro" id="IPR007577">
    <property type="entry name" value="GlycoTrfase_DXD_sugar-bd_CS"/>
</dbReference>
<evidence type="ECO:0000313" key="3">
    <source>
        <dbReference type="EMBL" id="KAJ3435868.1"/>
    </source>
</evidence>
<keyword evidence="1" id="KW-0808">Transferase</keyword>
<reference evidence="3" key="1">
    <citation type="submission" date="2022-08" db="EMBL/GenBank/DDBJ databases">
        <title>Novel sulphate-reducing endosymbionts in the free-living metamonad Anaeramoeba.</title>
        <authorList>
            <person name="Jerlstrom-Hultqvist J."/>
            <person name="Cepicka I."/>
            <person name="Gallot-Lavallee L."/>
            <person name="Salas-Leiva D."/>
            <person name="Curtis B.A."/>
            <person name="Zahonova K."/>
            <person name="Pipaliya S."/>
            <person name="Dacks J."/>
            <person name="Roger A.J."/>
        </authorList>
    </citation>
    <scope>NUCLEOTIDE SEQUENCE</scope>
    <source>
        <strain evidence="3">Busselton2</strain>
    </source>
</reference>
<comment type="caution">
    <text evidence="3">The sequence shown here is derived from an EMBL/GenBank/DDBJ whole genome shotgun (WGS) entry which is preliminary data.</text>
</comment>
<gene>
    <name evidence="3" type="ORF">M0812_17908</name>
</gene>
<dbReference type="AlphaFoldDB" id="A0AAV7Z1V9"/>
<dbReference type="GO" id="GO:0016020">
    <property type="term" value="C:membrane"/>
    <property type="evidence" value="ECO:0007669"/>
    <property type="project" value="GOC"/>
</dbReference>
<keyword evidence="2" id="KW-0472">Membrane</keyword>
<proteinExistence type="predicted"/>
<dbReference type="EMBL" id="JANTQA010000036">
    <property type="protein sequence ID" value="KAJ3435868.1"/>
    <property type="molecule type" value="Genomic_DNA"/>
</dbReference>
<keyword evidence="2" id="KW-0812">Transmembrane</keyword>
<keyword evidence="2" id="KW-1133">Transmembrane helix</keyword>
<dbReference type="PANTHER" id="PTHR32385">
    <property type="entry name" value="MANNOSYL PHOSPHORYLINOSITOL CERAMIDE SYNTHASE"/>
    <property type="match status" value="1"/>
</dbReference>
<evidence type="ECO:0000313" key="4">
    <source>
        <dbReference type="Proteomes" id="UP001146793"/>
    </source>
</evidence>
<evidence type="ECO:0000256" key="1">
    <source>
        <dbReference type="ARBA" id="ARBA00022679"/>
    </source>
</evidence>
<accession>A0AAV7Z1V9</accession>
<dbReference type="Proteomes" id="UP001146793">
    <property type="component" value="Unassembled WGS sequence"/>
</dbReference>
<organism evidence="3 4">
    <name type="scientific">Anaeramoeba flamelloides</name>
    <dbReference type="NCBI Taxonomy" id="1746091"/>
    <lineage>
        <taxon>Eukaryota</taxon>
        <taxon>Metamonada</taxon>
        <taxon>Anaeramoebidae</taxon>
        <taxon>Anaeramoeba</taxon>
    </lineage>
</organism>
<dbReference type="InterPro" id="IPR051706">
    <property type="entry name" value="Glycosyltransferase_domain"/>
</dbReference>
<dbReference type="PANTHER" id="PTHR32385:SF15">
    <property type="entry name" value="INOSITOL PHOSPHOCERAMIDE MANNOSYLTRANSFERASE 1"/>
    <property type="match status" value="1"/>
</dbReference>
<dbReference type="InterPro" id="IPR029044">
    <property type="entry name" value="Nucleotide-diphossugar_trans"/>
</dbReference>
<feature type="transmembrane region" description="Helical" evidence="2">
    <location>
        <begin position="12"/>
        <end position="34"/>
    </location>
</feature>
<dbReference type="Gene3D" id="3.90.550.20">
    <property type="match status" value="1"/>
</dbReference>
<keyword evidence="3" id="KW-0328">Glycosyltransferase</keyword>
<dbReference type="GO" id="GO:0000030">
    <property type="term" value="F:mannosyltransferase activity"/>
    <property type="evidence" value="ECO:0007669"/>
    <property type="project" value="TreeGrafter"/>
</dbReference>
<protein>
    <submittedName>
        <fullName evidence="3">Inositol phosphoceramide mannosyltransferase</fullName>
    </submittedName>
</protein>
<dbReference type="Pfam" id="PF04488">
    <property type="entry name" value="Gly_transf_sug"/>
    <property type="match status" value="1"/>
</dbReference>
<sequence>MRNLQSLATRVLSYKVNFLLFLFVCLFFLSILYLKNRPSQIRGDTTKDNDISDPKLGAEFKKFFNSVDKQKIAAIKRLTDRLNTDNSQKIENLLDEINYSSFDPHDQYIDPKELFPTNKEIKFEIPKIIFQIYNDKSKIPQKVYDNIAKYAPGYKHVIFDNSETIEFLEKHFSGGVAKLYSRYRLPAHKANLFKFAYLYVNGGVYLGIQTELIESIDQTLGQNSFLAGISIYGGQFLKDFTATYAKNELFYDLVQHMVQAELPIRDYLHFTKIFYRKTYCLVDDTNIKKGVNGNKEFPKSPFYFFQEKCTADPNDCYDGLDQYGKCCYLLDENDQRRVKVRYADYPWK</sequence>
<dbReference type="GO" id="GO:0051999">
    <property type="term" value="P:mannosyl-inositol phosphorylceramide biosynthetic process"/>
    <property type="evidence" value="ECO:0007669"/>
    <property type="project" value="TreeGrafter"/>
</dbReference>